<keyword evidence="4 6" id="KW-1133">Transmembrane helix</keyword>
<dbReference type="GO" id="GO:0016627">
    <property type="term" value="F:oxidoreductase activity, acting on the CH-CH group of donors"/>
    <property type="evidence" value="ECO:0007669"/>
    <property type="project" value="InterPro"/>
</dbReference>
<evidence type="ECO:0000256" key="2">
    <source>
        <dbReference type="ARBA" id="ARBA00007742"/>
    </source>
</evidence>
<evidence type="ECO:0000256" key="4">
    <source>
        <dbReference type="ARBA" id="ARBA00022989"/>
    </source>
</evidence>
<feature type="domain" description="3-oxo-5-alpha-steroid 4-dehydrogenase C-terminal" evidence="7">
    <location>
        <begin position="38"/>
        <end position="150"/>
    </location>
</feature>
<keyword evidence="3 6" id="KW-0812">Transmembrane</keyword>
<dbReference type="GO" id="GO:0016020">
    <property type="term" value="C:membrane"/>
    <property type="evidence" value="ECO:0007669"/>
    <property type="project" value="UniProtKB-SubCell"/>
</dbReference>
<reference evidence="8 9" key="1">
    <citation type="journal article" date="2019" name="Sci. Rep.">
        <title>A high-quality genome of Eragrostis curvula grass provides insights into Poaceae evolution and supports new strategies to enhance forage quality.</title>
        <authorList>
            <person name="Carballo J."/>
            <person name="Santos B.A.C.M."/>
            <person name="Zappacosta D."/>
            <person name="Garbus I."/>
            <person name="Selva J.P."/>
            <person name="Gallo C.A."/>
            <person name="Diaz A."/>
            <person name="Albertini E."/>
            <person name="Caccamo M."/>
            <person name="Echenique V."/>
        </authorList>
    </citation>
    <scope>NUCLEOTIDE SEQUENCE [LARGE SCALE GENOMIC DNA]</scope>
    <source>
        <strain evidence="9">cv. Victoria</strain>
        <tissue evidence="8">Leaf</tissue>
    </source>
</reference>
<keyword evidence="5 6" id="KW-0472">Membrane</keyword>
<feature type="non-terminal residue" evidence="8">
    <location>
        <position position="1"/>
    </location>
</feature>
<sequence>MPLAAATTISIGYIGNVVVMIYAQRLTSGLPDPAVDLMYPGVVVFAVGIAGNFYHHYLLSRLRAAGAGDGDGKGYGYKIPRGGLFELVTCPHYLFEFVVFLGFAMIGQTVFALALACSVAEYLAGRSCATRRWYAAKFEEFPVRVKALVPDRQITCNKQCNFEDAEFGVKRLNLSTAKEGAHSILETVAFIDGSGGER</sequence>
<feature type="transmembrane region" description="Helical" evidence="6">
    <location>
        <begin position="6"/>
        <end position="23"/>
    </location>
</feature>
<comment type="caution">
    <text evidence="8">The sequence shown here is derived from an EMBL/GenBank/DDBJ whole genome shotgun (WGS) entry which is preliminary data.</text>
</comment>
<dbReference type="OrthoDB" id="673067at2759"/>
<feature type="transmembrane region" description="Helical" evidence="6">
    <location>
        <begin position="35"/>
        <end position="54"/>
    </location>
</feature>
<name>A0A5J9W2F4_9POAL</name>
<protein>
    <recommendedName>
        <fullName evidence="7">3-oxo-5-alpha-steroid 4-dehydrogenase C-terminal domain-containing protein</fullName>
    </recommendedName>
</protein>
<comment type="subcellular location">
    <subcellularLocation>
        <location evidence="1">Membrane</location>
        <topology evidence="1">Multi-pass membrane protein</topology>
    </subcellularLocation>
</comment>
<evidence type="ECO:0000259" key="7">
    <source>
        <dbReference type="Pfam" id="PF02544"/>
    </source>
</evidence>
<keyword evidence="9" id="KW-1185">Reference proteome</keyword>
<dbReference type="Gramene" id="TVU41500">
    <property type="protein sequence ID" value="TVU41500"/>
    <property type="gene ID" value="EJB05_15026"/>
</dbReference>
<dbReference type="EMBL" id="RWGY01000007">
    <property type="protein sequence ID" value="TVU41500.1"/>
    <property type="molecule type" value="Genomic_DNA"/>
</dbReference>
<organism evidence="8 9">
    <name type="scientific">Eragrostis curvula</name>
    <name type="common">weeping love grass</name>
    <dbReference type="NCBI Taxonomy" id="38414"/>
    <lineage>
        <taxon>Eukaryota</taxon>
        <taxon>Viridiplantae</taxon>
        <taxon>Streptophyta</taxon>
        <taxon>Embryophyta</taxon>
        <taxon>Tracheophyta</taxon>
        <taxon>Spermatophyta</taxon>
        <taxon>Magnoliopsida</taxon>
        <taxon>Liliopsida</taxon>
        <taxon>Poales</taxon>
        <taxon>Poaceae</taxon>
        <taxon>PACMAD clade</taxon>
        <taxon>Chloridoideae</taxon>
        <taxon>Eragrostideae</taxon>
        <taxon>Eragrostidinae</taxon>
        <taxon>Eragrostis</taxon>
    </lineage>
</organism>
<evidence type="ECO:0000256" key="1">
    <source>
        <dbReference type="ARBA" id="ARBA00004141"/>
    </source>
</evidence>
<dbReference type="InterPro" id="IPR039357">
    <property type="entry name" value="SRD5A/TECR"/>
</dbReference>
<dbReference type="Proteomes" id="UP000324897">
    <property type="component" value="Chromosome 4"/>
</dbReference>
<dbReference type="Pfam" id="PF02544">
    <property type="entry name" value="Steroid_dh"/>
    <property type="match status" value="1"/>
</dbReference>
<evidence type="ECO:0000256" key="6">
    <source>
        <dbReference type="SAM" id="Phobius"/>
    </source>
</evidence>
<comment type="similarity">
    <text evidence="2">Belongs to the steroid 5-alpha reductase family.</text>
</comment>
<dbReference type="AlphaFoldDB" id="A0A5J9W2F4"/>
<evidence type="ECO:0000256" key="3">
    <source>
        <dbReference type="ARBA" id="ARBA00022692"/>
    </source>
</evidence>
<dbReference type="PANTHER" id="PTHR10556">
    <property type="entry name" value="3-OXO-5-ALPHA-STEROID 4-DEHYDROGENASE"/>
    <property type="match status" value="1"/>
</dbReference>
<dbReference type="PANTHER" id="PTHR10556:SF35">
    <property type="entry name" value="3-OXO-5-ALPHA-STEROID 4-DEHYDROGENASE FAMILY PROTEIN"/>
    <property type="match status" value="1"/>
</dbReference>
<dbReference type="PROSITE" id="PS50244">
    <property type="entry name" value="S5A_REDUCTASE"/>
    <property type="match status" value="1"/>
</dbReference>
<dbReference type="InterPro" id="IPR001104">
    <property type="entry name" value="3-oxo-5_a-steroid_4-DH_C"/>
</dbReference>
<evidence type="ECO:0000313" key="8">
    <source>
        <dbReference type="EMBL" id="TVU41500.1"/>
    </source>
</evidence>
<dbReference type="GO" id="GO:0006629">
    <property type="term" value="P:lipid metabolic process"/>
    <property type="evidence" value="ECO:0007669"/>
    <property type="project" value="InterPro"/>
</dbReference>
<accession>A0A5J9W2F4</accession>
<evidence type="ECO:0000313" key="9">
    <source>
        <dbReference type="Proteomes" id="UP000324897"/>
    </source>
</evidence>
<feature type="transmembrane region" description="Helical" evidence="6">
    <location>
        <begin position="97"/>
        <end position="124"/>
    </location>
</feature>
<gene>
    <name evidence="8" type="ORF">EJB05_15026</name>
</gene>
<evidence type="ECO:0000256" key="5">
    <source>
        <dbReference type="ARBA" id="ARBA00023136"/>
    </source>
</evidence>
<proteinExistence type="inferred from homology"/>